<evidence type="ECO:0000313" key="1">
    <source>
        <dbReference type="EMBL" id="PSR33965.1"/>
    </source>
</evidence>
<dbReference type="Pfam" id="PF05258">
    <property type="entry name" value="DciA"/>
    <property type="match status" value="1"/>
</dbReference>
<dbReference type="EMBL" id="PXYW01000014">
    <property type="protein sequence ID" value="PSR33965.1"/>
    <property type="molecule type" value="Genomic_DNA"/>
</dbReference>
<evidence type="ECO:0000313" key="2">
    <source>
        <dbReference type="Proteomes" id="UP000242972"/>
    </source>
</evidence>
<proteinExistence type="predicted"/>
<evidence type="ECO:0008006" key="3">
    <source>
        <dbReference type="Google" id="ProtNLM"/>
    </source>
</evidence>
<protein>
    <recommendedName>
        <fullName evidence="3">DUF721 domain-containing protein</fullName>
    </recommendedName>
</protein>
<comment type="caution">
    <text evidence="1">The sequence shown here is derived from an EMBL/GenBank/DDBJ whole genome shotgun (WGS) entry which is preliminary data.</text>
</comment>
<dbReference type="PANTHER" id="PTHR36456">
    <property type="entry name" value="UPF0232 PROTEIN SCO3875"/>
    <property type="match status" value="1"/>
</dbReference>
<accession>A0A2T2XHH2</accession>
<dbReference type="PANTHER" id="PTHR36456:SF1">
    <property type="entry name" value="UPF0232 PROTEIN SCO3875"/>
    <property type="match status" value="1"/>
</dbReference>
<organism evidence="1 2">
    <name type="scientific">Sulfobacillus benefaciens</name>
    <dbReference type="NCBI Taxonomy" id="453960"/>
    <lineage>
        <taxon>Bacteria</taxon>
        <taxon>Bacillati</taxon>
        <taxon>Bacillota</taxon>
        <taxon>Clostridia</taxon>
        <taxon>Eubacteriales</taxon>
        <taxon>Clostridiales Family XVII. Incertae Sedis</taxon>
        <taxon>Sulfobacillus</taxon>
    </lineage>
</organism>
<gene>
    <name evidence="1" type="ORF">C7B46_07560</name>
</gene>
<dbReference type="AlphaFoldDB" id="A0A2T2XHH2"/>
<reference evidence="1 2" key="1">
    <citation type="journal article" date="2014" name="BMC Genomics">
        <title>Comparison of environmental and isolate Sulfobacillus genomes reveals diverse carbon, sulfur, nitrogen, and hydrogen metabolisms.</title>
        <authorList>
            <person name="Justice N.B."/>
            <person name="Norman A."/>
            <person name="Brown C.T."/>
            <person name="Singh A."/>
            <person name="Thomas B.C."/>
            <person name="Banfield J.F."/>
        </authorList>
    </citation>
    <scope>NUCLEOTIDE SEQUENCE [LARGE SCALE GENOMIC DNA]</scope>
    <source>
        <strain evidence="1">AMDSBA4</strain>
    </source>
</reference>
<sequence length="178" mass="20454">MAEPKPLSSILHSMQQEYPWQTAHHTRLVQQIWPDLVGPAIARNARVMRIDQGVIKLAVASSVWSQEIQYLKPIVLSKLNERLPEHLQVQDIRSRVLVRAVTKTEMPSAHNERFYRVRLVKGAQPAEGLESLVQRVRQRHEDAVAFWLATDYHRCPICHSPTLNRYVRCSVCGPTFSS</sequence>
<dbReference type="InterPro" id="IPR007922">
    <property type="entry name" value="DciA-like"/>
</dbReference>
<name>A0A2T2XHH2_9FIRM</name>
<dbReference type="Proteomes" id="UP000242972">
    <property type="component" value="Unassembled WGS sequence"/>
</dbReference>
<dbReference type="InterPro" id="IPR024064">
    <property type="entry name" value="FdhE-like_sf"/>
</dbReference>
<dbReference type="SUPFAM" id="SSF144020">
    <property type="entry name" value="FdhE-like"/>
    <property type="match status" value="1"/>
</dbReference>